<evidence type="ECO:0000313" key="3">
    <source>
        <dbReference type="EMBL" id="VDP77457.1"/>
    </source>
</evidence>
<keyword evidence="1" id="KW-0472">Membrane</keyword>
<keyword evidence="1" id="KW-1133">Transmembrane helix</keyword>
<dbReference type="EMBL" id="UZAK01048168">
    <property type="protein sequence ID" value="VDP77457.1"/>
    <property type="molecule type" value="Genomic_DNA"/>
</dbReference>
<gene>
    <name evidence="3" type="ORF">SCUD_LOCUS22043</name>
</gene>
<feature type="transmembrane region" description="Helical" evidence="1">
    <location>
        <begin position="12"/>
        <end position="31"/>
    </location>
</feature>
<accession>A0A183L3Y5</accession>
<reference evidence="5" key="1">
    <citation type="submission" date="2016-06" db="UniProtKB">
        <authorList>
            <consortium name="WormBaseParasite"/>
        </authorList>
    </citation>
    <scope>IDENTIFICATION</scope>
</reference>
<dbReference type="Proteomes" id="UP000279833">
    <property type="component" value="Unassembled WGS sequence"/>
</dbReference>
<protein>
    <submittedName>
        <fullName evidence="5">C1q domain-containing protein</fullName>
    </submittedName>
</protein>
<evidence type="ECO:0000259" key="2">
    <source>
        <dbReference type="PROSITE" id="PS50871"/>
    </source>
</evidence>
<dbReference type="AlphaFoldDB" id="A0A183L3Y5"/>
<reference evidence="3 4" key="2">
    <citation type="submission" date="2018-11" db="EMBL/GenBank/DDBJ databases">
        <authorList>
            <consortium name="Pathogen Informatics"/>
        </authorList>
    </citation>
    <scope>NUCLEOTIDE SEQUENCE [LARGE SCALE GENOMIC DNA]</scope>
    <source>
        <strain evidence="3">Dakar</strain>
        <strain evidence="4">Dakar, Senegal</strain>
    </source>
</reference>
<proteinExistence type="predicted"/>
<name>A0A183L3Y5_9TREM</name>
<feature type="domain" description="C1q" evidence="2">
    <location>
        <begin position="1"/>
        <end position="67"/>
    </location>
</feature>
<dbReference type="SUPFAM" id="SSF49842">
    <property type="entry name" value="TNF-like"/>
    <property type="match status" value="1"/>
</dbReference>
<evidence type="ECO:0000256" key="1">
    <source>
        <dbReference type="SAM" id="Phobius"/>
    </source>
</evidence>
<keyword evidence="1" id="KW-0812">Transmembrane</keyword>
<organism evidence="5">
    <name type="scientific">Schistosoma curassoni</name>
    <dbReference type="NCBI Taxonomy" id="6186"/>
    <lineage>
        <taxon>Eukaryota</taxon>
        <taxon>Metazoa</taxon>
        <taxon>Spiralia</taxon>
        <taxon>Lophotrochozoa</taxon>
        <taxon>Platyhelminthes</taxon>
        <taxon>Trematoda</taxon>
        <taxon>Digenea</taxon>
        <taxon>Strigeidida</taxon>
        <taxon>Schistosomatoidea</taxon>
        <taxon>Schistosomatidae</taxon>
        <taxon>Schistosoma</taxon>
    </lineage>
</organism>
<evidence type="ECO:0000313" key="5">
    <source>
        <dbReference type="WBParaSite" id="SCUD_0002204601-mRNA-1"/>
    </source>
</evidence>
<dbReference type="InterPro" id="IPR008983">
    <property type="entry name" value="Tumour_necrosis_fac-like_dom"/>
</dbReference>
<dbReference type="WBParaSite" id="SCUD_0002204601-mRNA-1">
    <property type="protein sequence ID" value="SCUD_0002204601-mRNA-1"/>
    <property type="gene ID" value="SCUD_0002204601"/>
</dbReference>
<evidence type="ECO:0000313" key="4">
    <source>
        <dbReference type="Proteomes" id="UP000279833"/>
    </source>
</evidence>
<sequence length="67" mass="7444">MLNLGNGYDNTTGIFTVPVSGVYIFVVVISAQSYEKVSGLFNDLVFHFYINLTIDNVDIVKNVKIVN</sequence>
<dbReference type="PROSITE" id="PS50871">
    <property type="entry name" value="C1Q"/>
    <property type="match status" value="1"/>
</dbReference>
<keyword evidence="4" id="KW-1185">Reference proteome</keyword>
<dbReference type="InterPro" id="IPR001073">
    <property type="entry name" value="C1q_dom"/>
</dbReference>
<dbReference type="Gene3D" id="2.60.120.40">
    <property type="match status" value="1"/>
</dbReference>
<dbReference type="Pfam" id="PF00386">
    <property type="entry name" value="C1q"/>
    <property type="match status" value="1"/>
</dbReference>